<dbReference type="Proteomes" id="UP000243819">
    <property type="component" value="Unassembled WGS sequence"/>
</dbReference>
<evidence type="ECO:0000313" key="3">
    <source>
        <dbReference type="Proteomes" id="UP000243819"/>
    </source>
</evidence>
<dbReference type="GO" id="GO:0044780">
    <property type="term" value="P:bacterial-type flagellum assembly"/>
    <property type="evidence" value="ECO:0007669"/>
    <property type="project" value="InterPro"/>
</dbReference>
<dbReference type="InterPro" id="IPR007809">
    <property type="entry name" value="FlgN-like"/>
</dbReference>
<dbReference type="EMBL" id="FOIF01000009">
    <property type="protein sequence ID" value="SES81125.1"/>
    <property type="molecule type" value="Genomic_DNA"/>
</dbReference>
<proteinExistence type="predicted"/>
<name>A0A1H9ZHT6_9FIRM</name>
<dbReference type="InterPro" id="IPR036679">
    <property type="entry name" value="FlgN-like_sf"/>
</dbReference>
<accession>A0A1H9ZHT6</accession>
<dbReference type="RefSeq" id="WP_091349502.1">
    <property type="nucleotide sequence ID" value="NZ_FOIF01000009.1"/>
</dbReference>
<reference evidence="3" key="1">
    <citation type="submission" date="2016-10" db="EMBL/GenBank/DDBJ databases">
        <authorList>
            <person name="Varghese N."/>
            <person name="Submissions S."/>
        </authorList>
    </citation>
    <scope>NUCLEOTIDE SEQUENCE [LARGE SCALE GENOMIC DNA]</scope>
    <source>
        <strain evidence="3">DSM 13577</strain>
    </source>
</reference>
<dbReference type="OrthoDB" id="9832665at2"/>
<dbReference type="Gene3D" id="1.20.58.300">
    <property type="entry name" value="FlgN-like"/>
    <property type="match status" value="1"/>
</dbReference>
<evidence type="ECO:0000313" key="2">
    <source>
        <dbReference type="EMBL" id="SES81125.1"/>
    </source>
</evidence>
<dbReference type="STRING" id="1120990.SAMN03080614_100940"/>
<keyword evidence="3" id="KW-1185">Reference proteome</keyword>
<gene>
    <name evidence="2" type="ORF">SAMN03080614_100940</name>
</gene>
<keyword evidence="1" id="KW-1005">Bacterial flagellum biogenesis</keyword>
<dbReference type="AlphaFoldDB" id="A0A1H9ZHT6"/>
<sequence length="163" mass="18698">MREIYIKKMAENLKEQTKGYKELLKYSEEKKAALVLAKMEKLDSIIQQEEELIKKLGAFELERLEIQKSLAEALNLPHQDLNWDSLRNVLKKEEEEVLAGITLELKKVIEKLSDINSLNKKLLDQSLKMVQLSLNTIAGEDEKIYSKEPKPKGKGGSFLDIKA</sequence>
<organism evidence="2 3">
    <name type="scientific">Anaerobranca gottschalkii DSM 13577</name>
    <dbReference type="NCBI Taxonomy" id="1120990"/>
    <lineage>
        <taxon>Bacteria</taxon>
        <taxon>Bacillati</taxon>
        <taxon>Bacillota</taxon>
        <taxon>Clostridia</taxon>
        <taxon>Eubacteriales</taxon>
        <taxon>Proteinivoracaceae</taxon>
        <taxon>Anaerobranca</taxon>
    </lineage>
</organism>
<protein>
    <submittedName>
        <fullName evidence="2">FlgN protein</fullName>
    </submittedName>
</protein>
<evidence type="ECO:0000256" key="1">
    <source>
        <dbReference type="ARBA" id="ARBA00022795"/>
    </source>
</evidence>
<dbReference type="SUPFAM" id="SSF140566">
    <property type="entry name" value="FlgN-like"/>
    <property type="match status" value="1"/>
</dbReference>
<dbReference type="Pfam" id="PF05130">
    <property type="entry name" value="FlgN"/>
    <property type="match status" value="1"/>
</dbReference>